<dbReference type="InterPro" id="IPR051786">
    <property type="entry name" value="ASN_synthetase/amidase"/>
</dbReference>
<dbReference type="InterPro" id="IPR033738">
    <property type="entry name" value="AsnB_N"/>
</dbReference>
<dbReference type="SUPFAM" id="SSF52402">
    <property type="entry name" value="Adenine nucleotide alpha hydrolases-like"/>
    <property type="match status" value="1"/>
</dbReference>
<dbReference type="InterPro" id="IPR017932">
    <property type="entry name" value="GATase_2_dom"/>
</dbReference>
<feature type="domain" description="Glutamine amidotransferase type-2" evidence="12">
    <location>
        <begin position="2"/>
        <end position="214"/>
    </location>
</feature>
<evidence type="ECO:0000256" key="10">
    <source>
        <dbReference type="PIRSR" id="PIRSR001589-2"/>
    </source>
</evidence>
<protein>
    <recommendedName>
        <fullName evidence="3">asparagine synthase (glutamine-hydrolyzing)</fullName>
        <ecNumber evidence="3">6.3.5.4</ecNumber>
    </recommendedName>
</protein>
<keyword evidence="9" id="KW-0028">Amino-acid biosynthesis</keyword>
<keyword evidence="14" id="KW-1185">Reference proteome</keyword>
<evidence type="ECO:0000256" key="9">
    <source>
        <dbReference type="PIRSR" id="PIRSR001589-1"/>
    </source>
</evidence>
<evidence type="ECO:0000313" key="14">
    <source>
        <dbReference type="Proteomes" id="UP000295718"/>
    </source>
</evidence>
<dbReference type="Proteomes" id="UP000295718">
    <property type="component" value="Unassembled WGS sequence"/>
</dbReference>
<keyword evidence="5 10" id="KW-0067">ATP-binding</keyword>
<dbReference type="EMBL" id="SLUO01000004">
    <property type="protein sequence ID" value="TCL59416.1"/>
    <property type="molecule type" value="Genomic_DNA"/>
</dbReference>
<reference evidence="13 14" key="1">
    <citation type="submission" date="2019-03" db="EMBL/GenBank/DDBJ databases">
        <title>Genomic Encyclopedia of Type Strains, Phase IV (KMG-IV): sequencing the most valuable type-strain genomes for metagenomic binning, comparative biology and taxonomic classification.</title>
        <authorList>
            <person name="Goeker M."/>
        </authorList>
    </citation>
    <scope>NUCLEOTIDE SEQUENCE [LARGE SCALE GENOMIC DNA]</scope>
    <source>
        <strain evidence="13 14">DSM 100556</strain>
    </source>
</reference>
<feature type="binding site" evidence="10">
    <location>
        <position position="101"/>
    </location>
    <ligand>
        <name>L-glutamine</name>
        <dbReference type="ChEBI" id="CHEBI:58359"/>
    </ligand>
</feature>
<gene>
    <name evidence="13" type="ORF">EDD76_104153</name>
</gene>
<accession>A0A4R1R230</accession>
<evidence type="ECO:0000256" key="11">
    <source>
        <dbReference type="PIRSR" id="PIRSR001589-3"/>
    </source>
</evidence>
<evidence type="ECO:0000256" key="3">
    <source>
        <dbReference type="ARBA" id="ARBA00012737"/>
    </source>
</evidence>
<keyword evidence="4 10" id="KW-0547">Nucleotide-binding</keyword>
<dbReference type="InterPro" id="IPR001962">
    <property type="entry name" value="Asn_synthase"/>
</dbReference>
<evidence type="ECO:0000256" key="8">
    <source>
        <dbReference type="ARBA" id="ARBA00048741"/>
    </source>
</evidence>
<name>A0A4R1R230_9FIRM</name>
<dbReference type="Gene3D" id="3.40.50.620">
    <property type="entry name" value="HUPs"/>
    <property type="match status" value="1"/>
</dbReference>
<keyword evidence="6 9" id="KW-0061">Asparagine biosynthesis</keyword>
<dbReference type="AlphaFoldDB" id="A0A4R1R230"/>
<evidence type="ECO:0000256" key="1">
    <source>
        <dbReference type="ARBA" id="ARBA00005187"/>
    </source>
</evidence>
<comment type="caution">
    <text evidence="13">The sequence shown here is derived from an EMBL/GenBank/DDBJ whole genome shotgun (WGS) entry which is preliminary data.</text>
</comment>
<proteinExistence type="inferred from homology"/>
<evidence type="ECO:0000313" key="13">
    <source>
        <dbReference type="EMBL" id="TCL59416.1"/>
    </source>
</evidence>
<sequence length="634" mass="72619">MCGICGFVSRQDIRLAQLKEMNDTMYHRGPNDSGEEIYGLKDGYSVGLAQRRLSIQDLSALGHQPMHSDNGRISVVFNGEIYNFHELREKLSAYSFCSTCDTEIIIAAYLKWGISCVDFFNGMFAIALFDREKGELYLMRDRIGKKPVYYMENGTELVFASELKPIMSFPGFEKKIKKEVISRYLYQQYINAPETIFENVYKLEPGAILKISVNSKSLALTKETWKYWDIKDVYAKQRQHMVTDYAQAKGELKELLKKATASRMIADVPLGSFLSGGYDSSLITAIAQEHSSEPVKTFSIGFQEERYNEAKYAKEVADYLGTNHTELYIDEKQMFDLVESIPKYYDEPFADSSQIPSMLVSALAREHVTVALSGDGGDEFFCGYNIYENVAQAQMLDAAGAAVHGICGLPFINKTGLSEKLPFRVRVIAENRNKETKTQFGASNYIVRAGAMVKNDGSEFPCHYEIESKYGESKWQIRRMLLDMDTYLPGDILCKVDRASMKYSLEARCPILDRDVMEYSYRIPHEYKFYKGEKKHILKDIAYDYIPKNLLDRPKVGFGVPLDKWLRGPLKEQLLSYSEKDYLEKQGIFDSAYVSNMIREYIKTGDGGPATGANYSKLSWSFFIFEQWYQYYFN</sequence>
<dbReference type="NCBIfam" id="TIGR01536">
    <property type="entry name" value="asn_synth_AEB"/>
    <property type="match status" value="1"/>
</dbReference>
<dbReference type="PANTHER" id="PTHR43284:SF1">
    <property type="entry name" value="ASPARAGINE SYNTHETASE"/>
    <property type="match status" value="1"/>
</dbReference>
<feature type="active site" description="For GATase activity" evidence="9">
    <location>
        <position position="2"/>
    </location>
</feature>
<dbReference type="PROSITE" id="PS51278">
    <property type="entry name" value="GATASE_TYPE_2"/>
    <property type="match status" value="1"/>
</dbReference>
<evidence type="ECO:0000259" key="12">
    <source>
        <dbReference type="PROSITE" id="PS51278"/>
    </source>
</evidence>
<dbReference type="CDD" id="cd01991">
    <property type="entry name" value="Asn_synthase_B_C"/>
    <property type="match status" value="1"/>
</dbReference>
<dbReference type="STRING" id="1469948.GCA_000732725_03708"/>
<dbReference type="InterPro" id="IPR014729">
    <property type="entry name" value="Rossmann-like_a/b/a_fold"/>
</dbReference>
<dbReference type="CDD" id="cd00712">
    <property type="entry name" value="AsnB"/>
    <property type="match status" value="1"/>
</dbReference>
<evidence type="ECO:0000256" key="4">
    <source>
        <dbReference type="ARBA" id="ARBA00022741"/>
    </source>
</evidence>
<dbReference type="RefSeq" id="WP_132038512.1">
    <property type="nucleotide sequence ID" value="NZ_SLUO01000004.1"/>
</dbReference>
<dbReference type="GO" id="GO:0006529">
    <property type="term" value="P:asparagine biosynthetic process"/>
    <property type="evidence" value="ECO:0007669"/>
    <property type="project" value="UniProtKB-KW"/>
</dbReference>
<evidence type="ECO:0000256" key="5">
    <source>
        <dbReference type="ARBA" id="ARBA00022840"/>
    </source>
</evidence>
<comment type="pathway">
    <text evidence="1">Amino-acid biosynthesis; L-asparagine biosynthesis; L-asparagine from L-aspartate (L-Gln route): step 1/1.</text>
</comment>
<dbReference type="Pfam" id="PF13537">
    <property type="entry name" value="GATase_7"/>
    <property type="match status" value="1"/>
</dbReference>
<dbReference type="GO" id="GO:0005524">
    <property type="term" value="F:ATP binding"/>
    <property type="evidence" value="ECO:0007669"/>
    <property type="project" value="UniProtKB-KW"/>
</dbReference>
<evidence type="ECO:0000256" key="2">
    <source>
        <dbReference type="ARBA" id="ARBA00005752"/>
    </source>
</evidence>
<dbReference type="PIRSF" id="PIRSF001589">
    <property type="entry name" value="Asn_synthetase_glu-h"/>
    <property type="match status" value="1"/>
</dbReference>
<dbReference type="SUPFAM" id="SSF56235">
    <property type="entry name" value="N-terminal nucleophile aminohydrolases (Ntn hydrolases)"/>
    <property type="match status" value="1"/>
</dbReference>
<comment type="similarity">
    <text evidence="2">Belongs to the asparagine synthetase family.</text>
</comment>
<comment type="catalytic activity">
    <reaction evidence="8">
        <text>L-aspartate + L-glutamine + ATP + H2O = L-asparagine + L-glutamate + AMP + diphosphate + H(+)</text>
        <dbReference type="Rhea" id="RHEA:12228"/>
        <dbReference type="ChEBI" id="CHEBI:15377"/>
        <dbReference type="ChEBI" id="CHEBI:15378"/>
        <dbReference type="ChEBI" id="CHEBI:29985"/>
        <dbReference type="ChEBI" id="CHEBI:29991"/>
        <dbReference type="ChEBI" id="CHEBI:30616"/>
        <dbReference type="ChEBI" id="CHEBI:33019"/>
        <dbReference type="ChEBI" id="CHEBI:58048"/>
        <dbReference type="ChEBI" id="CHEBI:58359"/>
        <dbReference type="ChEBI" id="CHEBI:456215"/>
        <dbReference type="EC" id="6.3.5.4"/>
    </reaction>
</comment>
<evidence type="ECO:0000256" key="7">
    <source>
        <dbReference type="ARBA" id="ARBA00022962"/>
    </source>
</evidence>
<feature type="site" description="Important for beta-aspartyl-AMP intermediate formation" evidence="11">
    <location>
        <position position="375"/>
    </location>
</feature>
<dbReference type="GO" id="GO:0004066">
    <property type="term" value="F:asparagine synthase (glutamine-hydrolyzing) activity"/>
    <property type="evidence" value="ECO:0007669"/>
    <property type="project" value="UniProtKB-EC"/>
</dbReference>
<dbReference type="GO" id="GO:0005829">
    <property type="term" value="C:cytosol"/>
    <property type="evidence" value="ECO:0007669"/>
    <property type="project" value="TreeGrafter"/>
</dbReference>
<keyword evidence="7 9" id="KW-0315">Glutamine amidotransferase</keyword>
<dbReference type="OrthoDB" id="9763290at2"/>
<feature type="binding site" evidence="10">
    <location>
        <begin position="373"/>
        <end position="374"/>
    </location>
    <ligand>
        <name>ATP</name>
        <dbReference type="ChEBI" id="CHEBI:30616"/>
    </ligand>
</feature>
<dbReference type="InterPro" id="IPR006426">
    <property type="entry name" value="Asn_synth_AEB"/>
</dbReference>
<evidence type="ECO:0000256" key="6">
    <source>
        <dbReference type="ARBA" id="ARBA00022888"/>
    </source>
</evidence>
<dbReference type="Gene3D" id="3.60.20.10">
    <property type="entry name" value="Glutamine Phosphoribosylpyrophosphate, subunit 1, domain 1"/>
    <property type="match status" value="1"/>
</dbReference>
<dbReference type="PANTHER" id="PTHR43284">
    <property type="entry name" value="ASPARAGINE SYNTHETASE (GLUTAMINE-HYDROLYZING)"/>
    <property type="match status" value="1"/>
</dbReference>
<organism evidence="13 14">
    <name type="scientific">Kineothrix alysoides</name>
    <dbReference type="NCBI Taxonomy" id="1469948"/>
    <lineage>
        <taxon>Bacteria</taxon>
        <taxon>Bacillati</taxon>
        <taxon>Bacillota</taxon>
        <taxon>Clostridia</taxon>
        <taxon>Lachnospirales</taxon>
        <taxon>Lachnospiraceae</taxon>
        <taxon>Kineothrix</taxon>
    </lineage>
</organism>
<dbReference type="EC" id="6.3.5.4" evidence="3"/>
<feature type="binding site" evidence="10">
    <location>
        <position position="300"/>
    </location>
    <ligand>
        <name>ATP</name>
        <dbReference type="ChEBI" id="CHEBI:30616"/>
    </ligand>
</feature>
<dbReference type="InterPro" id="IPR029055">
    <property type="entry name" value="Ntn_hydrolases_N"/>
</dbReference>
<dbReference type="Pfam" id="PF00733">
    <property type="entry name" value="Asn_synthase"/>
    <property type="match status" value="1"/>
</dbReference>